<dbReference type="OrthoDB" id="376826at2759"/>
<name>A0A9P8RGV8_9PEZI</name>
<gene>
    <name evidence="1" type="ORF">BKA67DRAFT_595853</name>
</gene>
<comment type="caution">
    <text evidence="1">The sequence shown here is derived from an EMBL/GenBank/DDBJ whole genome shotgun (WGS) entry which is preliminary data.</text>
</comment>
<dbReference type="Proteomes" id="UP000758603">
    <property type="component" value="Unassembled WGS sequence"/>
</dbReference>
<dbReference type="RefSeq" id="XP_045952068.1">
    <property type="nucleotide sequence ID" value="XM_046105217.1"/>
</dbReference>
<dbReference type="GeneID" id="70134108"/>
<sequence length="176" mass="19275">MTAQVNGEPHPSSATLTHITSYPVVHHALSHYKSNPYGKKSLELGDSAYQTFAKPIVPYLAKPYEYISPYVKNADSFGAGALTKIDEKIPILKESTESIQAKGKQVVFHPFVKIKEITDHLFSVYNSEVKQVGGQGFVATNKALISTGLVLATEALNWTGSILRMARIKLSKLARS</sequence>
<organism evidence="1 2">
    <name type="scientific">Truncatella angustata</name>
    <dbReference type="NCBI Taxonomy" id="152316"/>
    <lineage>
        <taxon>Eukaryota</taxon>
        <taxon>Fungi</taxon>
        <taxon>Dikarya</taxon>
        <taxon>Ascomycota</taxon>
        <taxon>Pezizomycotina</taxon>
        <taxon>Sordariomycetes</taxon>
        <taxon>Xylariomycetidae</taxon>
        <taxon>Amphisphaeriales</taxon>
        <taxon>Sporocadaceae</taxon>
        <taxon>Truncatella</taxon>
    </lineage>
</organism>
<reference evidence="1" key="1">
    <citation type="journal article" date="2021" name="Nat. Commun.">
        <title>Genetic determinants of endophytism in the Arabidopsis root mycobiome.</title>
        <authorList>
            <person name="Mesny F."/>
            <person name="Miyauchi S."/>
            <person name="Thiergart T."/>
            <person name="Pickel B."/>
            <person name="Atanasova L."/>
            <person name="Karlsson M."/>
            <person name="Huettel B."/>
            <person name="Barry K.W."/>
            <person name="Haridas S."/>
            <person name="Chen C."/>
            <person name="Bauer D."/>
            <person name="Andreopoulos W."/>
            <person name="Pangilinan J."/>
            <person name="LaButti K."/>
            <person name="Riley R."/>
            <person name="Lipzen A."/>
            <person name="Clum A."/>
            <person name="Drula E."/>
            <person name="Henrissat B."/>
            <person name="Kohler A."/>
            <person name="Grigoriev I.V."/>
            <person name="Martin F.M."/>
            <person name="Hacquard S."/>
        </authorList>
    </citation>
    <scope>NUCLEOTIDE SEQUENCE</scope>
    <source>
        <strain evidence="1">MPI-SDFR-AT-0073</strain>
    </source>
</reference>
<accession>A0A9P8RGV8</accession>
<evidence type="ECO:0000313" key="2">
    <source>
        <dbReference type="Proteomes" id="UP000758603"/>
    </source>
</evidence>
<proteinExistence type="predicted"/>
<dbReference type="EMBL" id="JAGPXC010000011">
    <property type="protein sequence ID" value="KAH6645554.1"/>
    <property type="molecule type" value="Genomic_DNA"/>
</dbReference>
<dbReference type="AlphaFoldDB" id="A0A9P8RGV8"/>
<protein>
    <submittedName>
        <fullName evidence="1">Uncharacterized protein</fullName>
    </submittedName>
</protein>
<dbReference type="Pfam" id="PF17316">
    <property type="entry name" value="Perilipin_2"/>
    <property type="match status" value="1"/>
</dbReference>
<evidence type="ECO:0000313" key="1">
    <source>
        <dbReference type="EMBL" id="KAH6645554.1"/>
    </source>
</evidence>
<keyword evidence="2" id="KW-1185">Reference proteome</keyword>